<sequence length="51" mass="5489">LPDGKERRGPVHAPRRDAERGAEGVPGEALRLRRCAGRRPPPQRRGGPGGL</sequence>
<feature type="compositionally biased region" description="Basic and acidic residues" evidence="1">
    <location>
        <begin position="1"/>
        <end position="22"/>
    </location>
</feature>
<feature type="non-terminal residue" evidence="2">
    <location>
        <position position="1"/>
    </location>
</feature>
<evidence type="ECO:0000313" key="2">
    <source>
        <dbReference type="EMBL" id="CAA9511681.1"/>
    </source>
</evidence>
<proteinExistence type="predicted"/>
<accession>A0A6J4T2U1</accession>
<organism evidence="2">
    <name type="scientific">uncultured Rubrobacteraceae bacterium</name>
    <dbReference type="NCBI Taxonomy" id="349277"/>
    <lineage>
        <taxon>Bacteria</taxon>
        <taxon>Bacillati</taxon>
        <taxon>Actinomycetota</taxon>
        <taxon>Rubrobacteria</taxon>
        <taxon>Rubrobacterales</taxon>
        <taxon>Rubrobacteraceae</taxon>
        <taxon>environmental samples</taxon>
    </lineage>
</organism>
<dbReference type="EMBL" id="CADCVM010000342">
    <property type="protein sequence ID" value="CAA9511681.1"/>
    <property type="molecule type" value="Genomic_DNA"/>
</dbReference>
<feature type="non-terminal residue" evidence="2">
    <location>
        <position position="51"/>
    </location>
</feature>
<gene>
    <name evidence="2" type="ORF">AVDCRST_MAG05-3066</name>
</gene>
<dbReference type="AlphaFoldDB" id="A0A6J4T2U1"/>
<reference evidence="2" key="1">
    <citation type="submission" date="2020-02" db="EMBL/GenBank/DDBJ databases">
        <authorList>
            <person name="Meier V. D."/>
        </authorList>
    </citation>
    <scope>NUCLEOTIDE SEQUENCE</scope>
    <source>
        <strain evidence="2">AVDCRST_MAG05</strain>
    </source>
</reference>
<feature type="region of interest" description="Disordered" evidence="1">
    <location>
        <begin position="1"/>
        <end position="51"/>
    </location>
</feature>
<protein>
    <submittedName>
        <fullName evidence="2">Uncharacterized protein</fullName>
    </submittedName>
</protein>
<evidence type="ECO:0000256" key="1">
    <source>
        <dbReference type="SAM" id="MobiDB-lite"/>
    </source>
</evidence>
<name>A0A6J4T2U1_9ACTN</name>